<dbReference type="PANTHER" id="PTHR43329">
    <property type="entry name" value="EPOXIDE HYDROLASE"/>
    <property type="match status" value="1"/>
</dbReference>
<keyword evidence="3" id="KW-0472">Membrane</keyword>
<evidence type="ECO:0000259" key="4">
    <source>
        <dbReference type="Pfam" id="PF00561"/>
    </source>
</evidence>
<protein>
    <submittedName>
        <fullName evidence="6 7">Epoxide hydrolase 4</fullName>
    </submittedName>
</protein>
<dbReference type="SUPFAM" id="SSF53474">
    <property type="entry name" value="alpha/beta-Hydrolases"/>
    <property type="match status" value="1"/>
</dbReference>
<name>A0ABM0JP62_APLCA</name>
<dbReference type="RefSeq" id="XP_035825620.1">
    <property type="nucleotide sequence ID" value="XM_035969727.1"/>
</dbReference>
<keyword evidence="3" id="KW-0812">Transmembrane</keyword>
<evidence type="ECO:0000256" key="3">
    <source>
        <dbReference type="SAM" id="Phobius"/>
    </source>
</evidence>
<dbReference type="Pfam" id="PF00561">
    <property type="entry name" value="Abhydrolase_1"/>
    <property type="match status" value="1"/>
</dbReference>
<dbReference type="GO" id="GO:0016787">
    <property type="term" value="F:hydrolase activity"/>
    <property type="evidence" value="ECO:0007669"/>
    <property type="project" value="UniProtKB-KW"/>
</dbReference>
<dbReference type="RefSeq" id="XP_005098269.2">
    <property type="nucleotide sequence ID" value="XM_005098212.3"/>
</dbReference>
<evidence type="ECO:0000313" key="6">
    <source>
        <dbReference type="RefSeq" id="XP_005098269.2"/>
    </source>
</evidence>
<comment type="similarity">
    <text evidence="2">Belongs to the AB hydrolase superfamily. Epoxide hydrolase family.</text>
</comment>
<dbReference type="InterPro" id="IPR029058">
    <property type="entry name" value="AB_hydrolase_fold"/>
</dbReference>
<feature type="domain" description="AB hydrolase-1" evidence="4">
    <location>
        <begin position="84"/>
        <end position="188"/>
    </location>
</feature>
<organism evidence="5 6">
    <name type="scientific">Aplysia californica</name>
    <name type="common">California sea hare</name>
    <dbReference type="NCBI Taxonomy" id="6500"/>
    <lineage>
        <taxon>Eukaryota</taxon>
        <taxon>Metazoa</taxon>
        <taxon>Spiralia</taxon>
        <taxon>Lophotrochozoa</taxon>
        <taxon>Mollusca</taxon>
        <taxon>Gastropoda</taxon>
        <taxon>Heterobranchia</taxon>
        <taxon>Euthyneura</taxon>
        <taxon>Tectipleura</taxon>
        <taxon>Aplysiida</taxon>
        <taxon>Aplysioidea</taxon>
        <taxon>Aplysiidae</taxon>
        <taxon>Aplysia</taxon>
    </lineage>
</organism>
<dbReference type="GeneID" id="101845545"/>
<proteinExistence type="inferred from homology"/>
<dbReference type="InterPro" id="IPR000073">
    <property type="entry name" value="AB_hydrolase_1"/>
</dbReference>
<reference evidence="6 7" key="1">
    <citation type="submission" date="2025-05" db="UniProtKB">
        <authorList>
            <consortium name="RefSeq"/>
        </authorList>
    </citation>
    <scope>IDENTIFICATION</scope>
</reference>
<dbReference type="InterPro" id="IPR000639">
    <property type="entry name" value="Epox_hydrolase-like"/>
</dbReference>
<evidence type="ECO:0000313" key="7">
    <source>
        <dbReference type="RefSeq" id="XP_035825620.1"/>
    </source>
</evidence>
<keyword evidence="5" id="KW-1185">Reference proteome</keyword>
<dbReference type="PRINTS" id="PR00412">
    <property type="entry name" value="EPOXHYDRLASE"/>
</dbReference>
<evidence type="ECO:0000256" key="1">
    <source>
        <dbReference type="ARBA" id="ARBA00022801"/>
    </source>
</evidence>
<dbReference type="Proteomes" id="UP000694888">
    <property type="component" value="Unplaced"/>
</dbReference>
<accession>A0ABM0JP62</accession>
<keyword evidence="1 6" id="KW-0378">Hydrolase</keyword>
<dbReference type="PRINTS" id="PR00111">
    <property type="entry name" value="ABHYDROLASE"/>
</dbReference>
<evidence type="ECO:0000313" key="5">
    <source>
        <dbReference type="Proteomes" id="UP000694888"/>
    </source>
</evidence>
<gene>
    <name evidence="6 7" type="primary">LOC101845545</name>
</gene>
<dbReference type="Gene3D" id="3.40.50.1820">
    <property type="entry name" value="alpha/beta hydrolase"/>
    <property type="match status" value="1"/>
</dbReference>
<keyword evidence="3" id="KW-1133">Transmembrane helix</keyword>
<evidence type="ECO:0000256" key="2">
    <source>
        <dbReference type="ARBA" id="ARBA00038334"/>
    </source>
</evidence>
<feature type="transmembrane region" description="Helical" evidence="3">
    <location>
        <begin position="12"/>
        <end position="36"/>
    </location>
</feature>
<sequence>MGVKRIQRGLYLLIIYGLAFATAFLTIVRVGVLLVTKGPRKMLHKKRRETEPLCFSDPTFGTHGYLHLEEVRLHYVSSGSPDKPLMLLVHGVLENWYSYRYQLREFSDKYRVVAIDQRGCGDSSRPSGIKEYQLERMVKDVKQIITALGYSKCVLIGHDWGGAVTWAFAGCYPDMVEKIVVCNSPHFHCFRNYVRTHWAQFKKSWYFFFFLLPILPEIYIGLNDYGFLDRIFLGKTAGVHTGAMTQEYVDAVKYIFPNISSMTPSINYIRANLLHPPSSRYGQKVTKPVLLIWGCRDFSLENGLAEKTKDFAYNMDIKYIKDACHFVHMDEPEKVNSYIREFLSKQSR</sequence>
<feature type="transmembrane region" description="Helical" evidence="3">
    <location>
        <begin position="205"/>
        <end position="222"/>
    </location>
</feature>